<feature type="compositionally biased region" description="Basic and acidic residues" evidence="4">
    <location>
        <begin position="368"/>
        <end position="402"/>
    </location>
</feature>
<sequence>MTDSTPNTVFSIEGKGLKLNTADDVKEFVESIVQMEDLEVIRLSGNTIGVEAAQSLADALKNKKGLKRALLSDIFTGRLLDEIPLALKALCDAFAETSLIELDLSDNAFGPAGAEPLIEYLSNNTTLEILRLNNNGLGVGGGTMIAKALQAWADKARSENRTSTLHTVICGRNRLEDGSAPFLGTAFAAHGTLRVVRMPQNGIRPDGIVKLVKGLSECKHLEHLDLQDNTFTAKGSKALARVLKNWSKLQILNLSDCLLSKRGGLAVAESLRDGSNKGLTHLHLQYNEIRSDAILVLAEAVRTHLTLLELVELNGNQFDPEMRETQALIDALAEHGHDEALDELDDMEEVDSEEEDDEEDETDEEPELVEKAEKAEAKEPKTVSKDTAAEDDLVNKLEKTHI</sequence>
<dbReference type="STRING" id="1263082.A0A068SAV6"/>
<evidence type="ECO:0000256" key="4">
    <source>
        <dbReference type="SAM" id="MobiDB-lite"/>
    </source>
</evidence>
<dbReference type="GO" id="GO:0031267">
    <property type="term" value="F:small GTPase binding"/>
    <property type="evidence" value="ECO:0007669"/>
    <property type="project" value="EnsemblFungi"/>
</dbReference>
<dbReference type="PANTHER" id="PTHR24113">
    <property type="entry name" value="RAN GTPASE-ACTIVATING PROTEIN 1"/>
    <property type="match status" value="1"/>
</dbReference>
<dbReference type="SUPFAM" id="SSF52047">
    <property type="entry name" value="RNI-like"/>
    <property type="match status" value="1"/>
</dbReference>
<protein>
    <submittedName>
        <fullName evidence="5">Ran gtpase activator</fullName>
    </submittedName>
</protein>
<dbReference type="GO" id="GO:0006409">
    <property type="term" value="P:tRNA export from nucleus"/>
    <property type="evidence" value="ECO:0007669"/>
    <property type="project" value="EnsemblFungi"/>
</dbReference>
<dbReference type="Proteomes" id="UP000027586">
    <property type="component" value="Unassembled WGS sequence"/>
</dbReference>
<keyword evidence="3" id="KW-0677">Repeat</keyword>
<feature type="compositionally biased region" description="Acidic residues" evidence="4">
    <location>
        <begin position="340"/>
        <end position="367"/>
    </location>
</feature>
<evidence type="ECO:0000313" key="6">
    <source>
        <dbReference type="Proteomes" id="UP000027586"/>
    </source>
</evidence>
<evidence type="ECO:0000313" key="5">
    <source>
        <dbReference type="EMBL" id="CDH59488.1"/>
    </source>
</evidence>
<proteinExistence type="predicted"/>
<comment type="caution">
    <text evidence="5">The sequence shown here is derived from an EMBL/GenBank/DDBJ whole genome shotgun (WGS) entry which is preliminary data.</text>
</comment>
<dbReference type="InterPro" id="IPR032675">
    <property type="entry name" value="LRR_dom_sf"/>
</dbReference>
<evidence type="ECO:0000256" key="3">
    <source>
        <dbReference type="ARBA" id="ARBA00022737"/>
    </source>
</evidence>
<dbReference type="VEuPathDB" id="FungiDB:LCOR_10300.1"/>
<dbReference type="GO" id="GO:0005096">
    <property type="term" value="F:GTPase activator activity"/>
    <property type="evidence" value="ECO:0007669"/>
    <property type="project" value="UniProtKB-KW"/>
</dbReference>
<dbReference type="GO" id="GO:0000781">
    <property type="term" value="C:chromosome, telomeric region"/>
    <property type="evidence" value="ECO:0007669"/>
    <property type="project" value="GOC"/>
</dbReference>
<dbReference type="OrthoDB" id="184583at2759"/>
<dbReference type="GO" id="GO:0048471">
    <property type="term" value="C:perinuclear region of cytoplasm"/>
    <property type="evidence" value="ECO:0007669"/>
    <property type="project" value="TreeGrafter"/>
</dbReference>
<keyword evidence="1" id="KW-0343">GTPase activation</keyword>
<evidence type="ECO:0000256" key="2">
    <source>
        <dbReference type="ARBA" id="ARBA00022614"/>
    </source>
</evidence>
<dbReference type="Gene3D" id="3.80.10.10">
    <property type="entry name" value="Ribonuclease Inhibitor"/>
    <property type="match status" value="1"/>
</dbReference>
<evidence type="ECO:0000256" key="1">
    <source>
        <dbReference type="ARBA" id="ARBA00022468"/>
    </source>
</evidence>
<dbReference type="GO" id="GO:0006606">
    <property type="term" value="P:protein import into nucleus"/>
    <property type="evidence" value="ECO:0007669"/>
    <property type="project" value="EnsemblFungi"/>
</dbReference>
<keyword evidence="6" id="KW-1185">Reference proteome</keyword>
<reference evidence="5" key="1">
    <citation type="submission" date="2013-08" db="EMBL/GenBank/DDBJ databases">
        <title>Gene expansion shapes genome architecture in the human pathogen Lichtheimia corymbifera: an evolutionary genomics analysis in the ancient terrestrial Mucorales (Mucoromycotina).</title>
        <authorList>
            <person name="Schwartze V.U."/>
            <person name="Winter S."/>
            <person name="Shelest E."/>
            <person name="Marcet-Houben M."/>
            <person name="Horn F."/>
            <person name="Wehner S."/>
            <person name="Hoffmann K."/>
            <person name="Riege K."/>
            <person name="Sammeth M."/>
            <person name="Nowrousian M."/>
            <person name="Valiante V."/>
            <person name="Linde J."/>
            <person name="Jacobsen I.D."/>
            <person name="Marz M."/>
            <person name="Brakhage A.A."/>
            <person name="Gabaldon T."/>
            <person name="Bocker S."/>
            <person name="Voigt K."/>
        </authorList>
    </citation>
    <scope>NUCLEOTIDE SEQUENCE [LARGE SCALE GENOMIC DNA]</scope>
    <source>
        <strain evidence="5">FSU 9682</strain>
    </source>
</reference>
<dbReference type="GO" id="GO:0034399">
    <property type="term" value="C:nuclear periphery"/>
    <property type="evidence" value="ECO:0007669"/>
    <property type="project" value="EnsemblFungi"/>
</dbReference>
<dbReference type="GO" id="GO:0006404">
    <property type="term" value="P:RNA import into nucleus"/>
    <property type="evidence" value="ECO:0007669"/>
    <property type="project" value="EnsemblFungi"/>
</dbReference>
<keyword evidence="2" id="KW-0433">Leucine-rich repeat</keyword>
<dbReference type="EMBL" id="CBTN010000071">
    <property type="protein sequence ID" value="CDH59488.1"/>
    <property type="molecule type" value="Genomic_DNA"/>
</dbReference>
<dbReference type="PANTHER" id="PTHR24113:SF12">
    <property type="entry name" value="RAN GTPASE-ACTIVATING PROTEIN 1"/>
    <property type="match status" value="1"/>
</dbReference>
<gene>
    <name evidence="5" type="ORF">LCOR_10300.1</name>
</gene>
<dbReference type="AlphaFoldDB" id="A0A068SAV6"/>
<dbReference type="InterPro" id="IPR001611">
    <property type="entry name" value="Leu-rich_rpt"/>
</dbReference>
<organism evidence="5 6">
    <name type="scientific">Lichtheimia corymbifera JMRC:FSU:9682</name>
    <dbReference type="NCBI Taxonomy" id="1263082"/>
    <lineage>
        <taxon>Eukaryota</taxon>
        <taxon>Fungi</taxon>
        <taxon>Fungi incertae sedis</taxon>
        <taxon>Mucoromycota</taxon>
        <taxon>Mucoromycotina</taxon>
        <taxon>Mucoromycetes</taxon>
        <taxon>Mucorales</taxon>
        <taxon>Lichtheimiaceae</taxon>
        <taxon>Lichtheimia</taxon>
    </lineage>
</organism>
<dbReference type="GO" id="GO:0000054">
    <property type="term" value="P:ribosomal subunit export from nucleus"/>
    <property type="evidence" value="ECO:0007669"/>
    <property type="project" value="EnsemblFungi"/>
</dbReference>
<accession>A0A068SAV6</accession>
<dbReference type="GO" id="GO:0005829">
    <property type="term" value="C:cytosol"/>
    <property type="evidence" value="ECO:0007669"/>
    <property type="project" value="EnsemblFungi"/>
</dbReference>
<name>A0A068SAV6_9FUNG</name>
<dbReference type="CDD" id="cd00116">
    <property type="entry name" value="LRR_RI"/>
    <property type="match status" value="1"/>
</dbReference>
<feature type="region of interest" description="Disordered" evidence="4">
    <location>
        <begin position="340"/>
        <end position="402"/>
    </location>
</feature>
<dbReference type="GO" id="GO:0006611">
    <property type="term" value="P:protein export from nucleus"/>
    <property type="evidence" value="ECO:0007669"/>
    <property type="project" value="EnsemblFungi"/>
</dbReference>
<dbReference type="SMART" id="SM00368">
    <property type="entry name" value="LRR_RI"/>
    <property type="match status" value="7"/>
</dbReference>
<dbReference type="InterPro" id="IPR027038">
    <property type="entry name" value="RanGap"/>
</dbReference>
<dbReference type="Pfam" id="PF13516">
    <property type="entry name" value="LRR_6"/>
    <property type="match status" value="5"/>
</dbReference>
<dbReference type="GO" id="GO:0031509">
    <property type="term" value="P:subtelomeric heterochromatin formation"/>
    <property type="evidence" value="ECO:0007669"/>
    <property type="project" value="EnsemblFungi"/>
</dbReference>